<keyword evidence="2" id="KW-0479">Metal-binding</keyword>
<accession>A0AAD5SHQ3</accession>
<dbReference type="PANTHER" id="PTHR33337">
    <property type="entry name" value="GFA DOMAIN-CONTAINING PROTEIN"/>
    <property type="match status" value="1"/>
</dbReference>
<dbReference type="PROSITE" id="PS51891">
    <property type="entry name" value="CENP_V_GFA"/>
    <property type="match status" value="1"/>
</dbReference>
<dbReference type="AlphaFoldDB" id="A0AAD5SHQ3"/>
<dbReference type="EMBL" id="JADGJD010000093">
    <property type="protein sequence ID" value="KAJ3055146.1"/>
    <property type="molecule type" value="Genomic_DNA"/>
</dbReference>
<proteinExistence type="inferred from homology"/>
<evidence type="ECO:0000313" key="7">
    <source>
        <dbReference type="Proteomes" id="UP001212841"/>
    </source>
</evidence>
<gene>
    <name evidence="6" type="ORF">HK097_011384</name>
</gene>
<keyword evidence="4" id="KW-0456">Lyase</keyword>
<comment type="similarity">
    <text evidence="1">Belongs to the Gfa family.</text>
</comment>
<organism evidence="6 7">
    <name type="scientific">Rhizophlyctis rosea</name>
    <dbReference type="NCBI Taxonomy" id="64517"/>
    <lineage>
        <taxon>Eukaryota</taxon>
        <taxon>Fungi</taxon>
        <taxon>Fungi incertae sedis</taxon>
        <taxon>Chytridiomycota</taxon>
        <taxon>Chytridiomycota incertae sedis</taxon>
        <taxon>Chytridiomycetes</taxon>
        <taxon>Rhizophlyctidales</taxon>
        <taxon>Rhizophlyctidaceae</taxon>
        <taxon>Rhizophlyctis</taxon>
    </lineage>
</organism>
<dbReference type="GO" id="GO:0046872">
    <property type="term" value="F:metal ion binding"/>
    <property type="evidence" value="ECO:0007669"/>
    <property type="project" value="UniProtKB-KW"/>
</dbReference>
<evidence type="ECO:0000256" key="2">
    <source>
        <dbReference type="ARBA" id="ARBA00022723"/>
    </source>
</evidence>
<dbReference type="InterPro" id="IPR011057">
    <property type="entry name" value="Mss4-like_sf"/>
</dbReference>
<protein>
    <recommendedName>
        <fullName evidence="5">CENP-V/GFA domain-containing protein</fullName>
    </recommendedName>
</protein>
<evidence type="ECO:0000256" key="1">
    <source>
        <dbReference type="ARBA" id="ARBA00005495"/>
    </source>
</evidence>
<dbReference type="Pfam" id="PF04828">
    <property type="entry name" value="GFA"/>
    <property type="match status" value="1"/>
</dbReference>
<evidence type="ECO:0000256" key="3">
    <source>
        <dbReference type="ARBA" id="ARBA00022833"/>
    </source>
</evidence>
<name>A0AAD5SHQ3_9FUNG</name>
<dbReference type="InterPro" id="IPR006913">
    <property type="entry name" value="CENP-V/GFA"/>
</dbReference>
<dbReference type="Proteomes" id="UP001212841">
    <property type="component" value="Unassembled WGS sequence"/>
</dbReference>
<keyword evidence="7" id="KW-1185">Reference proteome</keyword>
<dbReference type="SUPFAM" id="SSF51316">
    <property type="entry name" value="Mss4-like"/>
    <property type="match status" value="1"/>
</dbReference>
<evidence type="ECO:0000313" key="6">
    <source>
        <dbReference type="EMBL" id="KAJ3055146.1"/>
    </source>
</evidence>
<feature type="domain" description="CENP-V/GFA" evidence="5">
    <location>
        <begin position="9"/>
        <end position="121"/>
    </location>
</feature>
<evidence type="ECO:0000256" key="4">
    <source>
        <dbReference type="ARBA" id="ARBA00023239"/>
    </source>
</evidence>
<dbReference type="GO" id="GO:0016846">
    <property type="term" value="F:carbon-sulfur lyase activity"/>
    <property type="evidence" value="ECO:0007669"/>
    <property type="project" value="InterPro"/>
</dbReference>
<keyword evidence="3" id="KW-0862">Zinc</keyword>
<comment type="caution">
    <text evidence="6">The sequence shown here is derived from an EMBL/GenBank/DDBJ whole genome shotgun (WGS) entry which is preliminary data.</text>
</comment>
<dbReference type="Gene3D" id="3.90.1590.10">
    <property type="entry name" value="glutathione-dependent formaldehyde- activating enzyme (gfa)"/>
    <property type="match status" value="1"/>
</dbReference>
<reference evidence="6" key="1">
    <citation type="submission" date="2020-05" db="EMBL/GenBank/DDBJ databases">
        <title>Phylogenomic resolution of chytrid fungi.</title>
        <authorList>
            <person name="Stajich J.E."/>
            <person name="Amses K."/>
            <person name="Simmons R."/>
            <person name="Seto K."/>
            <person name="Myers J."/>
            <person name="Bonds A."/>
            <person name="Quandt C.A."/>
            <person name="Barry K."/>
            <person name="Liu P."/>
            <person name="Grigoriev I."/>
            <person name="Longcore J.E."/>
            <person name="James T.Y."/>
        </authorList>
    </citation>
    <scope>NUCLEOTIDE SEQUENCE</scope>
    <source>
        <strain evidence="6">JEL0318</strain>
    </source>
</reference>
<dbReference type="PANTHER" id="PTHR33337:SF40">
    <property type="entry name" value="CENP-V_GFA DOMAIN-CONTAINING PROTEIN-RELATED"/>
    <property type="match status" value="1"/>
</dbReference>
<evidence type="ECO:0000259" key="5">
    <source>
        <dbReference type="PROSITE" id="PS51891"/>
    </source>
</evidence>
<sequence length="154" mass="17880">MSDSKKITVTGRCYCDKVRYKISTEKPIFSAYCHCTICQRITGGVATHAVGFQIPDLTITFGSDNLIPFNTTEPITRYRCKTCGTPIYGEVNEPDFQFRDISVATLDRDEEERMKLPEEFKPDHHMFYARRVVDIKDGLKKFARFRWDSEHIPE</sequence>